<comment type="similarity">
    <text evidence="1 2">Belongs to the iron/ascorbate-dependent oxidoreductase family.</text>
</comment>
<dbReference type="InterPro" id="IPR005123">
    <property type="entry name" value="Oxoglu/Fe-dep_dioxygenase_dom"/>
</dbReference>
<keyword evidence="2" id="KW-0408">Iron</keyword>
<sequence>MPSATTQAANLPIFDFSRFRKGDRKERREESEKIVQAFKTYGFIYIINYGISQEKIKDLFYWSAKFHELPEDVKSRPELLRPEPVPGSAGYIARGYSPVGREKIVQDTYDDDSVKGLRQVQDAKELYDMGPETGVPAIREPNRWPSEDVLPGFKSFFETFYVEGNELSLEIQRCLALGLDLDEQFFTHFHEDADNLLRLIHYPAIERKAIRNGEKARIPPHTDYGTLTMLFQDNVGGLEVADPKSPDKYIPATPIEGAAIVNIGDFLQRWTNDILKSNFHHVVEPPAERGLPHGHELAKERYSIPYFVQADRNKTIECITSLEKNGEPKYPPITAQEYLNMRTLASYKL</sequence>
<evidence type="ECO:0000256" key="2">
    <source>
        <dbReference type="RuleBase" id="RU003682"/>
    </source>
</evidence>
<dbReference type="Gene3D" id="2.60.120.330">
    <property type="entry name" value="B-lactam Antibiotic, Isopenicillin N Synthase, Chain"/>
    <property type="match status" value="1"/>
</dbReference>
<keyword evidence="2" id="KW-0479">Metal-binding</keyword>
<organism evidence="4 5">
    <name type="scientific">Exophiala sideris</name>
    <dbReference type="NCBI Taxonomy" id="1016849"/>
    <lineage>
        <taxon>Eukaryota</taxon>
        <taxon>Fungi</taxon>
        <taxon>Dikarya</taxon>
        <taxon>Ascomycota</taxon>
        <taxon>Pezizomycotina</taxon>
        <taxon>Eurotiomycetes</taxon>
        <taxon>Chaetothyriomycetidae</taxon>
        <taxon>Chaetothyriales</taxon>
        <taxon>Herpotrichiellaceae</taxon>
        <taxon>Exophiala</taxon>
    </lineage>
</organism>
<dbReference type="Pfam" id="PF14226">
    <property type="entry name" value="DIOX_N"/>
    <property type="match status" value="1"/>
</dbReference>
<dbReference type="STRING" id="1016849.A0A0D1YL31"/>
<feature type="domain" description="Fe2OG dioxygenase" evidence="3">
    <location>
        <begin position="192"/>
        <end position="310"/>
    </location>
</feature>
<evidence type="ECO:0000259" key="3">
    <source>
        <dbReference type="PROSITE" id="PS51471"/>
    </source>
</evidence>
<dbReference type="InterPro" id="IPR044861">
    <property type="entry name" value="IPNS-like_FE2OG_OXY"/>
</dbReference>
<evidence type="ECO:0000313" key="4">
    <source>
        <dbReference type="EMBL" id="KIV83497.1"/>
    </source>
</evidence>
<dbReference type="AlphaFoldDB" id="A0A0D1YL31"/>
<dbReference type="GO" id="GO:0044283">
    <property type="term" value="P:small molecule biosynthetic process"/>
    <property type="evidence" value="ECO:0007669"/>
    <property type="project" value="UniProtKB-ARBA"/>
</dbReference>
<reference evidence="4 5" key="1">
    <citation type="submission" date="2015-01" db="EMBL/GenBank/DDBJ databases">
        <title>The Genome Sequence of Exophiala sideris CBS121828.</title>
        <authorList>
            <consortium name="The Broad Institute Genomics Platform"/>
            <person name="Cuomo C."/>
            <person name="de Hoog S."/>
            <person name="Gorbushina A."/>
            <person name="Stielow B."/>
            <person name="Teixiera M."/>
            <person name="Abouelleil A."/>
            <person name="Chapman S.B."/>
            <person name="Priest M."/>
            <person name="Young S.K."/>
            <person name="Wortman J."/>
            <person name="Nusbaum C."/>
            <person name="Birren B."/>
        </authorList>
    </citation>
    <scope>NUCLEOTIDE SEQUENCE [LARGE SCALE GENOMIC DNA]</scope>
    <source>
        <strain evidence="4 5">CBS 121828</strain>
    </source>
</reference>
<evidence type="ECO:0000256" key="1">
    <source>
        <dbReference type="ARBA" id="ARBA00008056"/>
    </source>
</evidence>
<dbReference type="EMBL" id="KN846952">
    <property type="protein sequence ID" value="KIV83497.1"/>
    <property type="molecule type" value="Genomic_DNA"/>
</dbReference>
<dbReference type="OrthoDB" id="288590at2759"/>
<name>A0A0D1YL31_9EURO</name>
<dbReference type="SUPFAM" id="SSF51197">
    <property type="entry name" value="Clavaminate synthase-like"/>
    <property type="match status" value="1"/>
</dbReference>
<dbReference type="Proteomes" id="UP000053599">
    <property type="component" value="Unassembled WGS sequence"/>
</dbReference>
<dbReference type="Pfam" id="PF03171">
    <property type="entry name" value="2OG-FeII_Oxy"/>
    <property type="match status" value="1"/>
</dbReference>
<accession>A0A0D1YL31</accession>
<dbReference type="GO" id="GO:0046872">
    <property type="term" value="F:metal ion binding"/>
    <property type="evidence" value="ECO:0007669"/>
    <property type="project" value="UniProtKB-KW"/>
</dbReference>
<gene>
    <name evidence="4" type="ORF">PV11_05518</name>
</gene>
<dbReference type="InterPro" id="IPR026992">
    <property type="entry name" value="DIOX_N"/>
</dbReference>
<dbReference type="HOGENOM" id="CLU_010119_6_1_1"/>
<keyword evidence="2" id="KW-0560">Oxidoreductase</keyword>
<dbReference type="PANTHER" id="PTHR47990">
    <property type="entry name" value="2-OXOGLUTARATE (2OG) AND FE(II)-DEPENDENT OXYGENASE SUPERFAMILY PROTEIN-RELATED"/>
    <property type="match status" value="1"/>
</dbReference>
<dbReference type="GO" id="GO:0016491">
    <property type="term" value="F:oxidoreductase activity"/>
    <property type="evidence" value="ECO:0007669"/>
    <property type="project" value="UniProtKB-KW"/>
</dbReference>
<evidence type="ECO:0000313" key="5">
    <source>
        <dbReference type="Proteomes" id="UP000053599"/>
    </source>
</evidence>
<dbReference type="InterPro" id="IPR027443">
    <property type="entry name" value="IPNS-like_sf"/>
</dbReference>
<dbReference type="InterPro" id="IPR050231">
    <property type="entry name" value="Iron_ascorbate_oxido_reductase"/>
</dbReference>
<protein>
    <recommendedName>
        <fullName evidence="3">Fe2OG dioxygenase domain-containing protein</fullName>
    </recommendedName>
</protein>
<dbReference type="PROSITE" id="PS51471">
    <property type="entry name" value="FE2OG_OXY"/>
    <property type="match status" value="1"/>
</dbReference>
<proteinExistence type="inferred from homology"/>